<protein>
    <recommendedName>
        <fullName evidence="4">Glucose / Sorbosone dehydrogenase</fullName>
    </recommendedName>
</protein>
<evidence type="ECO:0000313" key="2">
    <source>
        <dbReference type="EMBL" id="SMO32610.1"/>
    </source>
</evidence>
<dbReference type="RefSeq" id="WP_142526200.1">
    <property type="nucleotide sequence ID" value="NZ_CBCSJO010000002.1"/>
</dbReference>
<proteinExistence type="predicted"/>
<dbReference type="AlphaFoldDB" id="A0A521AD38"/>
<evidence type="ECO:0000313" key="3">
    <source>
        <dbReference type="Proteomes" id="UP000320300"/>
    </source>
</evidence>
<gene>
    <name evidence="2" type="ORF">SAMN06265348_10162</name>
</gene>
<dbReference type="InterPro" id="IPR011041">
    <property type="entry name" value="Quinoprot_gluc/sorb_DH_b-prop"/>
</dbReference>
<name>A0A521AD38_9SPHI</name>
<organism evidence="2 3">
    <name type="scientific">Pedobacter westerhofensis</name>
    <dbReference type="NCBI Taxonomy" id="425512"/>
    <lineage>
        <taxon>Bacteria</taxon>
        <taxon>Pseudomonadati</taxon>
        <taxon>Bacteroidota</taxon>
        <taxon>Sphingobacteriia</taxon>
        <taxon>Sphingobacteriales</taxon>
        <taxon>Sphingobacteriaceae</taxon>
        <taxon>Pedobacter</taxon>
    </lineage>
</organism>
<feature type="signal peptide" evidence="1">
    <location>
        <begin position="1"/>
        <end position="18"/>
    </location>
</feature>
<dbReference type="OrthoDB" id="9768084at2"/>
<reference evidence="2 3" key="1">
    <citation type="submission" date="2017-05" db="EMBL/GenBank/DDBJ databases">
        <authorList>
            <person name="Varghese N."/>
            <person name="Submissions S."/>
        </authorList>
    </citation>
    <scope>NUCLEOTIDE SEQUENCE [LARGE SCALE GENOMIC DNA]</scope>
    <source>
        <strain evidence="2 3">DSM 19036</strain>
    </source>
</reference>
<keyword evidence="3" id="KW-1185">Reference proteome</keyword>
<dbReference type="Proteomes" id="UP000320300">
    <property type="component" value="Unassembled WGS sequence"/>
</dbReference>
<dbReference type="Gene3D" id="2.120.10.30">
    <property type="entry name" value="TolB, C-terminal domain"/>
    <property type="match status" value="1"/>
</dbReference>
<sequence>MKLSIISLLLLVSIISRAQIPVNERDVNFDLRIVADKLSDPWSIVIAPDQYIWATEAKGYRVLRINPSNGEKQQLLDLNSEKNFGRYDKIPDHIDHGKPWP</sequence>
<evidence type="ECO:0008006" key="4">
    <source>
        <dbReference type="Google" id="ProtNLM"/>
    </source>
</evidence>
<accession>A0A521AD38</accession>
<dbReference type="EMBL" id="FXTN01000001">
    <property type="protein sequence ID" value="SMO32610.1"/>
    <property type="molecule type" value="Genomic_DNA"/>
</dbReference>
<feature type="chain" id="PRO_5021759807" description="Glucose / Sorbosone dehydrogenase" evidence="1">
    <location>
        <begin position="19"/>
        <end position="101"/>
    </location>
</feature>
<dbReference type="InterPro" id="IPR011042">
    <property type="entry name" value="6-blade_b-propeller_TolB-like"/>
</dbReference>
<dbReference type="SUPFAM" id="SSF50952">
    <property type="entry name" value="Soluble quinoprotein glucose dehydrogenase"/>
    <property type="match status" value="1"/>
</dbReference>
<evidence type="ECO:0000256" key="1">
    <source>
        <dbReference type="SAM" id="SignalP"/>
    </source>
</evidence>
<keyword evidence="1" id="KW-0732">Signal</keyword>